<feature type="chain" id="PRO_5046861916" description="Ketosteroid isomerase-like protein" evidence="2">
    <location>
        <begin position="21"/>
        <end position="207"/>
    </location>
</feature>
<dbReference type="SUPFAM" id="SSF54427">
    <property type="entry name" value="NTF2-like"/>
    <property type="match status" value="1"/>
</dbReference>
<dbReference type="RefSeq" id="WP_267534840.1">
    <property type="nucleotide sequence ID" value="NZ_JAPNKA010000001.1"/>
</dbReference>
<feature type="region of interest" description="Disordered" evidence="1">
    <location>
        <begin position="188"/>
        <end position="207"/>
    </location>
</feature>
<evidence type="ECO:0000313" key="4">
    <source>
        <dbReference type="Proteomes" id="UP001207654"/>
    </source>
</evidence>
<gene>
    <name evidence="3" type="ORF">OV287_15750</name>
</gene>
<proteinExistence type="predicted"/>
<protein>
    <recommendedName>
        <fullName evidence="5">Ketosteroid isomerase-like protein</fullName>
    </recommendedName>
</protein>
<feature type="compositionally biased region" description="Basic and acidic residues" evidence="1">
    <location>
        <begin position="198"/>
        <end position="207"/>
    </location>
</feature>
<evidence type="ECO:0000313" key="3">
    <source>
        <dbReference type="EMBL" id="MCY1075928.1"/>
    </source>
</evidence>
<evidence type="ECO:0000256" key="1">
    <source>
        <dbReference type="SAM" id="MobiDB-lite"/>
    </source>
</evidence>
<dbReference type="EMBL" id="JAPNKA010000001">
    <property type="protein sequence ID" value="MCY1075928.1"/>
    <property type="molecule type" value="Genomic_DNA"/>
</dbReference>
<evidence type="ECO:0000256" key="2">
    <source>
        <dbReference type="SAM" id="SignalP"/>
    </source>
</evidence>
<comment type="caution">
    <text evidence="3">The sequence shown here is derived from an EMBL/GenBank/DDBJ whole genome shotgun (WGS) entry which is preliminary data.</text>
</comment>
<organism evidence="3 4">
    <name type="scientific">Archangium lansingense</name>
    <dbReference type="NCBI Taxonomy" id="2995310"/>
    <lineage>
        <taxon>Bacteria</taxon>
        <taxon>Pseudomonadati</taxon>
        <taxon>Myxococcota</taxon>
        <taxon>Myxococcia</taxon>
        <taxon>Myxococcales</taxon>
        <taxon>Cystobacterineae</taxon>
        <taxon>Archangiaceae</taxon>
        <taxon>Archangium</taxon>
    </lineage>
</organism>
<accession>A0ABT4A2Q6</accession>
<name>A0ABT4A2Q6_9BACT</name>
<reference evidence="3 4" key="1">
    <citation type="submission" date="2022-11" db="EMBL/GenBank/DDBJ databases">
        <title>Minimal conservation of predation-associated metabolite biosynthetic gene clusters underscores biosynthetic potential of Myxococcota including descriptions for ten novel species: Archangium lansinium sp. nov., Myxococcus landrumus sp. nov., Nannocystis bai.</title>
        <authorList>
            <person name="Ahearne A."/>
            <person name="Stevens C."/>
            <person name="Phillips K."/>
        </authorList>
    </citation>
    <scope>NUCLEOTIDE SEQUENCE [LARGE SCALE GENOMIC DNA]</scope>
    <source>
        <strain evidence="3 4">MIWBW</strain>
    </source>
</reference>
<sequence>MMRRIAVCLVSVMLTTPVWAQDKDKEYKESPPAEGTGGAGTPMDMSKMGPWTRKPTNESKTKKEIDAWVKEGDAIMKRRDFQAELARADFPVYMATDDSKGVPKAETFDQQKYTEMMKPMYEQGPADVKVDHKLDVTVLSDSLVSLTDDYTMTTGGKKYNGRNTGLLVKRDGQWKWKAFFEAGWGDMPTTGVGGSGVPEDKEKEMPK</sequence>
<feature type="region of interest" description="Disordered" evidence="1">
    <location>
        <begin position="23"/>
        <end position="63"/>
    </location>
</feature>
<dbReference type="Proteomes" id="UP001207654">
    <property type="component" value="Unassembled WGS sequence"/>
</dbReference>
<evidence type="ECO:0008006" key="5">
    <source>
        <dbReference type="Google" id="ProtNLM"/>
    </source>
</evidence>
<dbReference type="InterPro" id="IPR032710">
    <property type="entry name" value="NTF2-like_dom_sf"/>
</dbReference>
<keyword evidence="2" id="KW-0732">Signal</keyword>
<feature type="signal peptide" evidence="2">
    <location>
        <begin position="1"/>
        <end position="20"/>
    </location>
</feature>
<keyword evidence="4" id="KW-1185">Reference proteome</keyword>